<dbReference type="Proteomes" id="UP000529417">
    <property type="component" value="Unassembled WGS sequence"/>
</dbReference>
<dbReference type="AlphaFoldDB" id="A0A7Z0KZ78"/>
<organism evidence="2 3">
    <name type="scientific">Rhabdonatronobacter sediminivivens</name>
    <dbReference type="NCBI Taxonomy" id="2743469"/>
    <lineage>
        <taxon>Bacteria</taxon>
        <taxon>Pseudomonadati</taxon>
        <taxon>Pseudomonadota</taxon>
        <taxon>Alphaproteobacteria</taxon>
        <taxon>Rhodobacterales</taxon>
        <taxon>Paracoccaceae</taxon>
        <taxon>Rhabdonatronobacter</taxon>
    </lineage>
</organism>
<reference evidence="2 3" key="1">
    <citation type="journal article" date="2000" name="Arch. Microbiol.">
        <title>Rhodobaca bogoriensis gen. nov. and sp. nov., an alkaliphilic purple nonsulfur bacterium from African Rift Valley soda lakes.</title>
        <authorList>
            <person name="Milford A.D."/>
            <person name="Achenbach L.A."/>
            <person name="Jung D.O."/>
            <person name="Madigan M.T."/>
        </authorList>
    </citation>
    <scope>NUCLEOTIDE SEQUENCE [LARGE SCALE GENOMIC DNA]</scope>
    <source>
        <strain evidence="2 3">2376</strain>
    </source>
</reference>
<dbReference type="RefSeq" id="WP_179907217.1">
    <property type="nucleotide sequence ID" value="NZ_JACBXS010000044.1"/>
</dbReference>
<evidence type="ECO:0000313" key="2">
    <source>
        <dbReference type="EMBL" id="NYS26422.1"/>
    </source>
</evidence>
<evidence type="ECO:0000313" key="3">
    <source>
        <dbReference type="Proteomes" id="UP000529417"/>
    </source>
</evidence>
<accession>A0A7Z0KZ78</accession>
<proteinExistence type="predicted"/>
<dbReference type="EMBL" id="JACBXS010000044">
    <property type="protein sequence ID" value="NYS26422.1"/>
    <property type="molecule type" value="Genomic_DNA"/>
</dbReference>
<keyword evidence="3" id="KW-1185">Reference proteome</keyword>
<name>A0A7Z0KZ78_9RHOB</name>
<comment type="caution">
    <text evidence="2">The sequence shown here is derived from an EMBL/GenBank/DDBJ whole genome shotgun (WGS) entry which is preliminary data.</text>
</comment>
<gene>
    <name evidence="2" type="ORF">HUK65_15655</name>
</gene>
<feature type="region of interest" description="Disordered" evidence="1">
    <location>
        <begin position="1"/>
        <end position="36"/>
    </location>
</feature>
<protein>
    <submittedName>
        <fullName evidence="2">Uncharacterized protein</fullName>
    </submittedName>
</protein>
<evidence type="ECO:0000256" key="1">
    <source>
        <dbReference type="SAM" id="MobiDB-lite"/>
    </source>
</evidence>
<sequence length="111" mass="12528">MTFESKKEQTMGNRSRDPRSLAQKDAERRAYAEASGKSVEEIRAIEDALREVPREYLIEQLYGPDHGAFYDAGEDLWIVPDPKHRGPGFGFIAIRSDRSWFGGVVPPGAFQ</sequence>
<feature type="compositionally biased region" description="Basic and acidic residues" evidence="1">
    <location>
        <begin position="1"/>
        <end position="31"/>
    </location>
</feature>